<dbReference type="AlphaFoldDB" id="A0A9P8AV69"/>
<dbReference type="GeneID" id="66106408"/>
<gene>
    <name evidence="1" type="ORF">BT62DRAFT_918875</name>
</gene>
<dbReference type="InterPro" id="IPR050723">
    <property type="entry name" value="CFA/CMAS"/>
</dbReference>
<proteinExistence type="predicted"/>
<dbReference type="PANTHER" id="PTHR43667">
    <property type="entry name" value="CYCLOPROPANE-FATTY-ACYL-PHOSPHOLIPID SYNTHASE"/>
    <property type="match status" value="1"/>
</dbReference>
<organism evidence="1 2">
    <name type="scientific">Guyanagaster necrorhizus</name>
    <dbReference type="NCBI Taxonomy" id="856835"/>
    <lineage>
        <taxon>Eukaryota</taxon>
        <taxon>Fungi</taxon>
        <taxon>Dikarya</taxon>
        <taxon>Basidiomycota</taxon>
        <taxon>Agaricomycotina</taxon>
        <taxon>Agaricomycetes</taxon>
        <taxon>Agaricomycetidae</taxon>
        <taxon>Agaricales</taxon>
        <taxon>Marasmiineae</taxon>
        <taxon>Physalacriaceae</taxon>
        <taxon>Guyanagaster</taxon>
    </lineage>
</organism>
<keyword evidence="2" id="KW-1185">Reference proteome</keyword>
<evidence type="ECO:0000313" key="2">
    <source>
        <dbReference type="Proteomes" id="UP000812287"/>
    </source>
</evidence>
<dbReference type="EMBL" id="MU250531">
    <property type="protein sequence ID" value="KAG7447607.1"/>
    <property type="molecule type" value="Genomic_DNA"/>
</dbReference>
<sequence>MTEERISASPKDEISGFSVTIESTFIAFARSTVITAICGTRNLASSTGYCAPIREGKLVIKDETFWFLPFVCVAHSPRITVSEAYMNDEVNSPSMKDVLNIYIDNFPHMSGVWTLTYKVKSILDRIVIHRFLYHGLSQSILNVAGYDAANDLYKAFLSQEMQYSCPIWSDKEGGVRGDLAGQRSLGDLERAQEHKIGYILSKASARAPAVGDREWVGKSRYRDSKRLWRRNESRKRDLVPNSHSFNGLQKHASEKAFDACIALEMVEAVGIRYMPTFIRTIDWALKDGIVAIVLSATCYPDSMFSPYKYGSSFCATWLAQQFQTAVRERLSLESVEDYGSRESWTARATDFHLNIHGKLLLMFAWMGEIGSVRLEENWTQSLYRLYKSGNKIFRYTRVECLRAKMALHVYMEVIYSRV</sequence>
<dbReference type="Gene3D" id="3.40.50.150">
    <property type="entry name" value="Vaccinia Virus protein VP39"/>
    <property type="match status" value="2"/>
</dbReference>
<name>A0A9P8AV69_9AGAR</name>
<protein>
    <submittedName>
        <fullName evidence="1">Uncharacterized protein</fullName>
    </submittedName>
</protein>
<dbReference type="PANTHER" id="PTHR43667:SF2">
    <property type="entry name" value="FATTY ACID C-METHYL TRANSFERASE"/>
    <property type="match status" value="1"/>
</dbReference>
<dbReference type="OrthoDB" id="8300214at2759"/>
<comment type="caution">
    <text evidence="1">The sequence shown here is derived from an EMBL/GenBank/DDBJ whole genome shotgun (WGS) entry which is preliminary data.</text>
</comment>
<reference evidence="1" key="1">
    <citation type="submission" date="2020-11" db="EMBL/GenBank/DDBJ databases">
        <title>Adaptations for nitrogen fixation in a non-lichenized fungal sporocarp promotes dispersal by wood-feeding termites.</title>
        <authorList>
            <consortium name="DOE Joint Genome Institute"/>
            <person name="Koch R.A."/>
            <person name="Yoon G."/>
            <person name="Arayal U."/>
            <person name="Lail K."/>
            <person name="Amirebrahimi M."/>
            <person name="Labutti K."/>
            <person name="Lipzen A."/>
            <person name="Riley R."/>
            <person name="Barry K."/>
            <person name="Henrissat B."/>
            <person name="Grigoriev I.V."/>
            <person name="Herr J.R."/>
            <person name="Aime M.C."/>
        </authorList>
    </citation>
    <scope>NUCLEOTIDE SEQUENCE</scope>
    <source>
        <strain evidence="1">MCA 3950</strain>
    </source>
</reference>
<dbReference type="Proteomes" id="UP000812287">
    <property type="component" value="Unassembled WGS sequence"/>
</dbReference>
<accession>A0A9P8AV69</accession>
<dbReference type="RefSeq" id="XP_043041107.1">
    <property type="nucleotide sequence ID" value="XM_043184111.1"/>
</dbReference>
<evidence type="ECO:0000313" key="1">
    <source>
        <dbReference type="EMBL" id="KAG7447607.1"/>
    </source>
</evidence>
<dbReference type="InterPro" id="IPR029063">
    <property type="entry name" value="SAM-dependent_MTases_sf"/>
</dbReference>